<dbReference type="InterPro" id="IPR017441">
    <property type="entry name" value="Protein_kinase_ATP_BS"/>
</dbReference>
<dbReference type="PROSITE" id="PS00107">
    <property type="entry name" value="PROTEIN_KINASE_ATP"/>
    <property type="match status" value="1"/>
</dbReference>
<keyword evidence="1 3" id="KW-0547">Nucleotide-binding</keyword>
<dbReference type="Gene3D" id="3.30.200.20">
    <property type="entry name" value="Phosphorylase Kinase, domain 1"/>
    <property type="match status" value="1"/>
</dbReference>
<dbReference type="InterPro" id="IPR051681">
    <property type="entry name" value="Ser/Thr_Kinases-Pseudokinases"/>
</dbReference>
<dbReference type="GO" id="GO:0004674">
    <property type="term" value="F:protein serine/threonine kinase activity"/>
    <property type="evidence" value="ECO:0007669"/>
    <property type="project" value="UniProtKB-KW"/>
</dbReference>
<protein>
    <submittedName>
        <fullName evidence="6">Kinase-like protein</fullName>
    </submittedName>
</protein>
<dbReference type="InterPro" id="IPR008271">
    <property type="entry name" value="Ser/Thr_kinase_AS"/>
</dbReference>
<evidence type="ECO:0000313" key="6">
    <source>
        <dbReference type="EMBL" id="PMD15565.1"/>
    </source>
</evidence>
<dbReference type="AlphaFoldDB" id="A0A2J6PNG6"/>
<comment type="similarity">
    <text evidence="4">Belongs to the protein kinase superfamily.</text>
</comment>
<evidence type="ECO:0000313" key="7">
    <source>
        <dbReference type="Proteomes" id="UP000235672"/>
    </source>
</evidence>
<gene>
    <name evidence="6" type="ORF">NA56DRAFT_581831</name>
</gene>
<dbReference type="SUPFAM" id="SSF56112">
    <property type="entry name" value="Protein kinase-like (PK-like)"/>
    <property type="match status" value="1"/>
</dbReference>
<evidence type="ECO:0000256" key="2">
    <source>
        <dbReference type="ARBA" id="ARBA00022840"/>
    </source>
</evidence>
<dbReference type="PROSITE" id="PS00108">
    <property type="entry name" value="PROTEIN_KINASE_ST"/>
    <property type="match status" value="1"/>
</dbReference>
<sequence length="383" mass="43588">MLQSNCSVFSRPPLFTVFSGQGLNGTISFNNGPNTLISFLAVARKLKIEFLPITWQEQRKPIGSGGTSQIQEALVSLETSFAFKRVADEHKYRVSESVIFQEFIGEITVLRHPAVSKHPNILELQGICWDVAPREYSNSSEHSVDYSPLNNKLWPVLVFEKSHFGDLNHFAKLESGRGLSLRARLQLCLEIGCAIRDMHFNRIIHGDIKPQNVLVFRDQAGAYSAKVADFGFSTWYANENDLIELPLSPPWEAPEYYTTKKTPAAAQKMDVFSFGMLCLWFLFEGVLSKAIPSSIREQFQRKFCIRDEDYDDLCFLKCMKQKDKLVELAHLLLGEEQDIDGEKRKLETFFSKSLVRDPHGRAAGINELLDLLQASQWVLLSRF</sequence>
<dbReference type="Gene3D" id="1.10.510.10">
    <property type="entry name" value="Transferase(Phosphotransferase) domain 1"/>
    <property type="match status" value="1"/>
</dbReference>
<evidence type="ECO:0000259" key="5">
    <source>
        <dbReference type="PROSITE" id="PS50011"/>
    </source>
</evidence>
<evidence type="ECO:0000256" key="3">
    <source>
        <dbReference type="PROSITE-ProRule" id="PRU10141"/>
    </source>
</evidence>
<dbReference type="PANTHER" id="PTHR44329">
    <property type="entry name" value="SERINE/THREONINE-PROTEIN KINASE TNNI3K-RELATED"/>
    <property type="match status" value="1"/>
</dbReference>
<keyword evidence="7" id="KW-1185">Reference proteome</keyword>
<evidence type="ECO:0000256" key="4">
    <source>
        <dbReference type="RuleBase" id="RU000304"/>
    </source>
</evidence>
<dbReference type="InterPro" id="IPR000719">
    <property type="entry name" value="Prot_kinase_dom"/>
</dbReference>
<feature type="domain" description="Protein kinase" evidence="5">
    <location>
        <begin position="56"/>
        <end position="378"/>
    </location>
</feature>
<evidence type="ECO:0000256" key="1">
    <source>
        <dbReference type="ARBA" id="ARBA00022741"/>
    </source>
</evidence>
<dbReference type="EMBL" id="KZ613512">
    <property type="protein sequence ID" value="PMD15565.1"/>
    <property type="molecule type" value="Genomic_DNA"/>
</dbReference>
<dbReference type="Pfam" id="PF00069">
    <property type="entry name" value="Pkinase"/>
    <property type="match status" value="1"/>
</dbReference>
<keyword evidence="6" id="KW-0808">Transferase</keyword>
<dbReference type="PROSITE" id="PS50011">
    <property type="entry name" value="PROTEIN_KINASE_DOM"/>
    <property type="match status" value="1"/>
</dbReference>
<proteinExistence type="inferred from homology"/>
<dbReference type="STRING" id="1745343.A0A2J6PNG6"/>
<dbReference type="OrthoDB" id="626167at2759"/>
<dbReference type="Proteomes" id="UP000235672">
    <property type="component" value="Unassembled WGS sequence"/>
</dbReference>
<dbReference type="PANTHER" id="PTHR44329:SF289">
    <property type="entry name" value="SERINE_THREONINE-PROTEIN KINASE VIK"/>
    <property type="match status" value="1"/>
</dbReference>
<keyword evidence="2 3" id="KW-0067">ATP-binding</keyword>
<dbReference type="InterPro" id="IPR011009">
    <property type="entry name" value="Kinase-like_dom_sf"/>
</dbReference>
<reference evidence="6 7" key="1">
    <citation type="submission" date="2016-05" db="EMBL/GenBank/DDBJ databases">
        <title>A degradative enzymes factory behind the ericoid mycorrhizal symbiosis.</title>
        <authorList>
            <consortium name="DOE Joint Genome Institute"/>
            <person name="Martino E."/>
            <person name="Morin E."/>
            <person name="Grelet G."/>
            <person name="Kuo A."/>
            <person name="Kohler A."/>
            <person name="Daghino S."/>
            <person name="Barry K."/>
            <person name="Choi C."/>
            <person name="Cichocki N."/>
            <person name="Clum A."/>
            <person name="Copeland A."/>
            <person name="Hainaut M."/>
            <person name="Haridas S."/>
            <person name="Labutti K."/>
            <person name="Lindquist E."/>
            <person name="Lipzen A."/>
            <person name="Khouja H.-R."/>
            <person name="Murat C."/>
            <person name="Ohm R."/>
            <person name="Olson A."/>
            <person name="Spatafora J."/>
            <person name="Veneault-Fourrey C."/>
            <person name="Henrissat B."/>
            <person name="Grigoriev I."/>
            <person name="Martin F."/>
            <person name="Perotto S."/>
        </authorList>
    </citation>
    <scope>NUCLEOTIDE SEQUENCE [LARGE SCALE GENOMIC DNA]</scope>
    <source>
        <strain evidence="6 7">UAMH 7357</strain>
    </source>
</reference>
<organism evidence="6 7">
    <name type="scientific">Hyaloscypha hepaticicola</name>
    <dbReference type="NCBI Taxonomy" id="2082293"/>
    <lineage>
        <taxon>Eukaryota</taxon>
        <taxon>Fungi</taxon>
        <taxon>Dikarya</taxon>
        <taxon>Ascomycota</taxon>
        <taxon>Pezizomycotina</taxon>
        <taxon>Leotiomycetes</taxon>
        <taxon>Helotiales</taxon>
        <taxon>Hyaloscyphaceae</taxon>
        <taxon>Hyaloscypha</taxon>
    </lineage>
</organism>
<dbReference type="SMART" id="SM00220">
    <property type="entry name" value="S_TKc"/>
    <property type="match status" value="1"/>
</dbReference>
<name>A0A2J6PNG6_9HELO</name>
<feature type="binding site" evidence="3">
    <location>
        <position position="84"/>
    </location>
    <ligand>
        <name>ATP</name>
        <dbReference type="ChEBI" id="CHEBI:30616"/>
    </ligand>
</feature>
<accession>A0A2J6PNG6</accession>
<keyword evidence="4" id="KW-0723">Serine/threonine-protein kinase</keyword>
<dbReference type="GO" id="GO:0005524">
    <property type="term" value="F:ATP binding"/>
    <property type="evidence" value="ECO:0007669"/>
    <property type="project" value="UniProtKB-UniRule"/>
</dbReference>
<keyword evidence="6" id="KW-0418">Kinase</keyword>